<evidence type="ECO:0000256" key="1">
    <source>
        <dbReference type="ARBA" id="ARBA00004906"/>
    </source>
</evidence>
<sequence length="825" mass="90931">MADPQVMQVAIRPKPAEEPPQHEAPAQRRQTVCHFFARGNCTRGVACAFLHEGRAPRATDQRRPAPCKYILQGSCRNGNSCRFDHLVRPDLDGSAVATDSTEPTLTDDWIRDMAAGQVHFSDGAAVAKVVLASDLSAVRLHNLPIESTETSVATWFKSLGLDVPVRSIRLYPAEGRDTSPSAVVRVEDPHFAKTLCDKLVSRPTGLDDIEATPIPAVFYGKEALGSSLRDINSKKVAVSWYRPTRTIWLNFRNEGTAVKVQDGYASGSYKILGQQVETAEVKVSSSTLVWTVTLLAVPVDVTVEEVRSSLPRHLSPRHIELGKASFEADVDAACTTVRLMLKSIGALEWWQHGTHLGGKRTKAQAVFFDEADARKAVEFLHDAPLTFGWSLRLTVRLLPSAKFRVLTRIYEVCRARINELQPTWRAQYLRFDEYPPVSRFTTVKIEAEKMKNVVQAKKALEVIFAGDIAMGDNGATLWSPALVVDGTMFQRLRTIEAELGVAVCRDKRKKQLRVFGCQPACDRAMAIIAEIMTNLAAEVYNIELTKKQVEWARNGGFQDVRSALKGRPTKFDMLSSPKRIVVAGCRADYEKALKIVSAGLLSSDPGTADSGECSVCWCPPDDAVQTRCGHIYCRECFENLCHSGASSQSLIECKGSADTCKKPLALAELEEKLDSATSEAVLEESAMSHIKRHPDKFRSCPTPGCEQVYRVGTAIMVVCPDCHVATCSSCHEQHSGMSCGDYKDKTSGAFEASQKIKAELGIKDCPKCKTSIEKIEGCNHMTCECGTHLCWECLRDFESANDTYDHLAKEHGGVFGNDYAGIDDW</sequence>
<name>A0A420Y9V9_9PEZI</name>
<dbReference type="STRING" id="177199.A0A420Y9V9"/>
<dbReference type="GO" id="GO:0008270">
    <property type="term" value="F:zinc ion binding"/>
    <property type="evidence" value="ECO:0007669"/>
    <property type="project" value="UniProtKB-KW"/>
</dbReference>
<dbReference type="InterPro" id="IPR013087">
    <property type="entry name" value="Znf_C2H2_type"/>
</dbReference>
<dbReference type="PANTHER" id="PTHR22770:SF13">
    <property type="entry name" value="RING-TYPE DOMAIN-CONTAINING PROTEIN"/>
    <property type="match status" value="1"/>
</dbReference>
<dbReference type="GO" id="GO:0000151">
    <property type="term" value="C:ubiquitin ligase complex"/>
    <property type="evidence" value="ECO:0007669"/>
    <property type="project" value="TreeGrafter"/>
</dbReference>
<keyword evidence="4" id="KW-0677">Repeat</keyword>
<evidence type="ECO:0000256" key="2">
    <source>
        <dbReference type="ARBA" id="ARBA00022679"/>
    </source>
</evidence>
<keyword evidence="2" id="KW-0808">Transferase</keyword>
<evidence type="ECO:0000259" key="10">
    <source>
        <dbReference type="PROSITE" id="PS50089"/>
    </source>
</evidence>
<dbReference type="EMBL" id="QVQW01000028">
    <property type="protein sequence ID" value="RKU44676.1"/>
    <property type="molecule type" value="Genomic_DNA"/>
</dbReference>
<dbReference type="Pfam" id="PF00642">
    <property type="entry name" value="zf-CCCH"/>
    <property type="match status" value="1"/>
</dbReference>
<dbReference type="OrthoDB" id="1431934at2759"/>
<dbReference type="Proteomes" id="UP000275385">
    <property type="component" value="Unassembled WGS sequence"/>
</dbReference>
<dbReference type="PROSITE" id="PS50089">
    <property type="entry name" value="ZF_RING_2"/>
    <property type="match status" value="1"/>
</dbReference>
<dbReference type="GO" id="GO:0004842">
    <property type="term" value="F:ubiquitin-protein transferase activity"/>
    <property type="evidence" value="ECO:0007669"/>
    <property type="project" value="TreeGrafter"/>
</dbReference>
<keyword evidence="3 8" id="KW-0479">Metal-binding</keyword>
<keyword evidence="5 8" id="KW-0863">Zinc-finger</keyword>
<dbReference type="CDD" id="cd20335">
    <property type="entry name" value="BRcat_RBR"/>
    <property type="match status" value="1"/>
</dbReference>
<evidence type="ECO:0000313" key="14">
    <source>
        <dbReference type="Proteomes" id="UP000275385"/>
    </source>
</evidence>
<dbReference type="Pfam" id="PF01485">
    <property type="entry name" value="IBR"/>
    <property type="match status" value="1"/>
</dbReference>
<evidence type="ECO:0000256" key="5">
    <source>
        <dbReference type="ARBA" id="ARBA00022771"/>
    </source>
</evidence>
<dbReference type="Pfam" id="PF22191">
    <property type="entry name" value="IBR_1"/>
    <property type="match status" value="1"/>
</dbReference>
<dbReference type="GO" id="GO:0043130">
    <property type="term" value="F:ubiquitin binding"/>
    <property type="evidence" value="ECO:0007669"/>
    <property type="project" value="TreeGrafter"/>
</dbReference>
<dbReference type="InterPro" id="IPR041367">
    <property type="entry name" value="Znf-CCCH_4"/>
</dbReference>
<dbReference type="PROSITE" id="PS50103">
    <property type="entry name" value="ZF_C3H1"/>
    <property type="match status" value="2"/>
</dbReference>
<dbReference type="SMART" id="SM00356">
    <property type="entry name" value="ZnF_C3H1"/>
    <property type="match status" value="2"/>
</dbReference>
<dbReference type="SMART" id="SM00647">
    <property type="entry name" value="IBR"/>
    <property type="match status" value="2"/>
</dbReference>
<dbReference type="InterPro" id="IPR013083">
    <property type="entry name" value="Znf_RING/FYVE/PHD"/>
</dbReference>
<dbReference type="PROSITE" id="PS00028">
    <property type="entry name" value="ZINC_FINGER_C2H2_1"/>
    <property type="match status" value="1"/>
</dbReference>
<evidence type="ECO:0000259" key="11">
    <source>
        <dbReference type="PROSITE" id="PS50103"/>
    </source>
</evidence>
<feature type="domain" description="RING-type" evidence="12">
    <location>
        <begin position="609"/>
        <end position="819"/>
    </location>
</feature>
<feature type="domain" description="C3H1-type" evidence="11">
    <location>
        <begin position="61"/>
        <end position="88"/>
    </location>
</feature>
<comment type="pathway">
    <text evidence="1">Protein modification; protein ubiquitination.</text>
</comment>
<evidence type="ECO:0000256" key="3">
    <source>
        <dbReference type="ARBA" id="ARBA00022723"/>
    </source>
</evidence>
<dbReference type="GO" id="GO:0043161">
    <property type="term" value="P:proteasome-mediated ubiquitin-dependent protein catabolic process"/>
    <property type="evidence" value="ECO:0007669"/>
    <property type="project" value="TreeGrafter"/>
</dbReference>
<feature type="domain" description="RING-type" evidence="10">
    <location>
        <begin position="613"/>
        <end position="653"/>
    </location>
</feature>
<dbReference type="Gene3D" id="4.10.1000.10">
    <property type="entry name" value="Zinc finger, CCCH-type"/>
    <property type="match status" value="1"/>
</dbReference>
<dbReference type="InterPro" id="IPR001841">
    <property type="entry name" value="Znf_RING"/>
</dbReference>
<evidence type="ECO:0000256" key="6">
    <source>
        <dbReference type="ARBA" id="ARBA00022786"/>
    </source>
</evidence>
<protein>
    <submittedName>
        <fullName evidence="13">Uncharacterized protein</fullName>
    </submittedName>
</protein>
<dbReference type="SUPFAM" id="SSF90229">
    <property type="entry name" value="CCCH zinc finger"/>
    <property type="match status" value="2"/>
</dbReference>
<comment type="caution">
    <text evidence="13">The sequence shown here is derived from an EMBL/GenBank/DDBJ whole genome shotgun (WGS) entry which is preliminary data.</text>
</comment>
<evidence type="ECO:0000256" key="7">
    <source>
        <dbReference type="ARBA" id="ARBA00022833"/>
    </source>
</evidence>
<organism evidence="13 14">
    <name type="scientific">Coniochaeta pulveracea</name>
    <dbReference type="NCBI Taxonomy" id="177199"/>
    <lineage>
        <taxon>Eukaryota</taxon>
        <taxon>Fungi</taxon>
        <taxon>Dikarya</taxon>
        <taxon>Ascomycota</taxon>
        <taxon>Pezizomycotina</taxon>
        <taxon>Sordariomycetes</taxon>
        <taxon>Sordariomycetidae</taxon>
        <taxon>Coniochaetales</taxon>
        <taxon>Coniochaetaceae</taxon>
        <taxon>Coniochaeta</taxon>
    </lineage>
</organism>
<dbReference type="InterPro" id="IPR002867">
    <property type="entry name" value="IBR_dom"/>
</dbReference>
<feature type="zinc finger region" description="C3H1-type" evidence="8">
    <location>
        <begin position="61"/>
        <end position="88"/>
    </location>
</feature>
<dbReference type="CDD" id="cd16449">
    <property type="entry name" value="RING-HC"/>
    <property type="match status" value="1"/>
</dbReference>
<evidence type="ECO:0000256" key="8">
    <source>
        <dbReference type="PROSITE-ProRule" id="PRU00723"/>
    </source>
</evidence>
<accession>A0A420Y9V9</accession>
<dbReference type="InterPro" id="IPR000571">
    <property type="entry name" value="Znf_CCCH"/>
</dbReference>
<evidence type="ECO:0000256" key="4">
    <source>
        <dbReference type="ARBA" id="ARBA00022737"/>
    </source>
</evidence>
<dbReference type="Gene3D" id="1.20.120.1750">
    <property type="match status" value="1"/>
</dbReference>
<dbReference type="Pfam" id="PF18044">
    <property type="entry name" value="zf-CCCH_4"/>
    <property type="match status" value="1"/>
</dbReference>
<feature type="zinc finger region" description="C3H1-type" evidence="8">
    <location>
        <begin position="27"/>
        <end position="54"/>
    </location>
</feature>
<dbReference type="Gene3D" id="3.30.40.10">
    <property type="entry name" value="Zinc/RING finger domain, C3HC4 (zinc finger)"/>
    <property type="match status" value="1"/>
</dbReference>
<evidence type="ECO:0000313" key="13">
    <source>
        <dbReference type="EMBL" id="RKU44676.1"/>
    </source>
</evidence>
<dbReference type="AlphaFoldDB" id="A0A420Y9V9"/>
<evidence type="ECO:0000256" key="9">
    <source>
        <dbReference type="SAM" id="MobiDB-lite"/>
    </source>
</evidence>
<evidence type="ECO:0000259" key="12">
    <source>
        <dbReference type="PROSITE" id="PS51873"/>
    </source>
</evidence>
<proteinExistence type="predicted"/>
<dbReference type="CDD" id="cd22585">
    <property type="entry name" value="Rcat_RBR_DEAH12-like"/>
    <property type="match status" value="1"/>
</dbReference>
<dbReference type="GO" id="GO:0097039">
    <property type="term" value="P:protein linear polyubiquitination"/>
    <property type="evidence" value="ECO:0007669"/>
    <property type="project" value="TreeGrafter"/>
</dbReference>
<dbReference type="InterPro" id="IPR044066">
    <property type="entry name" value="TRIAD_supradom"/>
</dbReference>
<dbReference type="InterPro" id="IPR036855">
    <property type="entry name" value="Znf_CCCH_sf"/>
</dbReference>
<reference evidence="13 14" key="1">
    <citation type="submission" date="2018-08" db="EMBL/GenBank/DDBJ databases">
        <title>Draft genome of the lignicolous fungus Coniochaeta pulveracea.</title>
        <authorList>
            <person name="Borstlap C.J."/>
            <person name="De Witt R.N."/>
            <person name="Botha A."/>
            <person name="Volschenk H."/>
        </authorList>
    </citation>
    <scope>NUCLEOTIDE SEQUENCE [LARGE SCALE GENOMIC DNA]</scope>
    <source>
        <strain evidence="13 14">CAB683</strain>
    </source>
</reference>
<feature type="domain" description="C3H1-type" evidence="11">
    <location>
        <begin position="27"/>
        <end position="54"/>
    </location>
</feature>
<dbReference type="PANTHER" id="PTHR22770">
    <property type="entry name" value="UBIQUITIN CONJUGATING ENZYME 7 INTERACTING PROTEIN-RELATED"/>
    <property type="match status" value="1"/>
</dbReference>
<keyword evidence="6" id="KW-0833">Ubl conjugation pathway</keyword>
<dbReference type="SUPFAM" id="SSF57850">
    <property type="entry name" value="RING/U-box"/>
    <property type="match status" value="2"/>
</dbReference>
<dbReference type="PROSITE" id="PS51873">
    <property type="entry name" value="TRIAD"/>
    <property type="match status" value="1"/>
</dbReference>
<keyword evidence="14" id="KW-1185">Reference proteome</keyword>
<dbReference type="InterPro" id="IPR051628">
    <property type="entry name" value="LUBAC_E3_Ligases"/>
</dbReference>
<gene>
    <name evidence="13" type="ORF">DL546_004547</name>
</gene>
<keyword evidence="7 8" id="KW-0862">Zinc</keyword>
<feature type="region of interest" description="Disordered" evidence="9">
    <location>
        <begin position="1"/>
        <end position="27"/>
    </location>
</feature>